<organism evidence="12 13">
    <name type="scientific">Tortispora caseinolytica NRRL Y-17796</name>
    <dbReference type="NCBI Taxonomy" id="767744"/>
    <lineage>
        <taxon>Eukaryota</taxon>
        <taxon>Fungi</taxon>
        <taxon>Dikarya</taxon>
        <taxon>Ascomycota</taxon>
        <taxon>Saccharomycotina</taxon>
        <taxon>Trigonopsidomycetes</taxon>
        <taxon>Trigonopsidales</taxon>
        <taxon>Trigonopsidaceae</taxon>
        <taxon>Tortispora</taxon>
    </lineage>
</organism>
<evidence type="ECO:0000256" key="9">
    <source>
        <dbReference type="PIRSR" id="PIRSR000362-1"/>
    </source>
</evidence>
<reference evidence="13" key="1">
    <citation type="submission" date="2016-02" db="EMBL/GenBank/DDBJ databases">
        <title>Comparative genomics of biotechnologically important yeasts.</title>
        <authorList>
            <consortium name="DOE Joint Genome Institute"/>
            <person name="Riley R."/>
            <person name="Haridas S."/>
            <person name="Wolfe K.H."/>
            <person name="Lopes M.R."/>
            <person name="Hittinger C.T."/>
            <person name="Goker M."/>
            <person name="Salamov A."/>
            <person name="Wisecaver J."/>
            <person name="Long T.M."/>
            <person name="Aerts A.L."/>
            <person name="Barry K."/>
            <person name="Choi C."/>
            <person name="Clum A."/>
            <person name="Coughlan A.Y."/>
            <person name="Deshpande S."/>
            <person name="Douglass A.P."/>
            <person name="Hanson S.J."/>
            <person name="Klenk H.-P."/>
            <person name="Labutti K."/>
            <person name="Lapidus A."/>
            <person name="Lindquist E."/>
            <person name="Lipzen A."/>
            <person name="Meier-Kolthoff J.P."/>
            <person name="Ohm R.A."/>
            <person name="Otillar R.P."/>
            <person name="Pangilinan J."/>
            <person name="Peng Y."/>
            <person name="Rokas A."/>
            <person name="Rosa C.A."/>
            <person name="Scheuner C."/>
            <person name="Sibirny A.A."/>
            <person name="Slot J.C."/>
            <person name="Stielow J.B."/>
            <person name="Sun H."/>
            <person name="Kurtzman C.P."/>
            <person name="Blackwell M."/>
            <person name="Jeffries T.W."/>
            <person name="Grigoriev I.V."/>
        </authorList>
    </citation>
    <scope>NUCLEOTIDE SEQUENCE [LARGE SCALE GENOMIC DNA]</scope>
    <source>
        <strain evidence="13">NRRL Y-17796</strain>
    </source>
</reference>
<feature type="binding site" evidence="9">
    <location>
        <position position="56"/>
    </location>
    <ligand>
        <name>FAD</name>
        <dbReference type="ChEBI" id="CHEBI:57692"/>
    </ligand>
</feature>
<proteinExistence type="inferred from homology"/>
<dbReference type="InterPro" id="IPR036188">
    <property type="entry name" value="FAD/NAD-bd_sf"/>
</dbReference>
<evidence type="ECO:0000256" key="10">
    <source>
        <dbReference type="PIRSR" id="PIRSR000362-2"/>
    </source>
</evidence>
<dbReference type="PANTHER" id="PTHR48467:SF1">
    <property type="entry name" value="GLUTAMATE SYNTHASE 1 [NADH], CHLOROPLASTIC-LIKE"/>
    <property type="match status" value="1"/>
</dbReference>
<dbReference type="AlphaFoldDB" id="A0A1E4TJC6"/>
<dbReference type="GO" id="GO:0006879">
    <property type="term" value="P:intracellular iron ion homeostasis"/>
    <property type="evidence" value="ECO:0007669"/>
    <property type="project" value="EnsemblFungi"/>
</dbReference>
<comment type="catalytic activity">
    <reaction evidence="7 8">
        <text>2 reduced [adrenodoxin] + NADP(+) + H(+) = 2 oxidized [adrenodoxin] + NADPH</text>
        <dbReference type="Rhea" id="RHEA:42312"/>
        <dbReference type="Rhea" id="RHEA-COMP:9998"/>
        <dbReference type="Rhea" id="RHEA-COMP:9999"/>
        <dbReference type="ChEBI" id="CHEBI:15378"/>
        <dbReference type="ChEBI" id="CHEBI:33737"/>
        <dbReference type="ChEBI" id="CHEBI:33738"/>
        <dbReference type="ChEBI" id="CHEBI:57783"/>
        <dbReference type="ChEBI" id="CHEBI:58349"/>
        <dbReference type="EC" id="1.18.1.6"/>
    </reaction>
</comment>
<dbReference type="SUPFAM" id="SSF51971">
    <property type="entry name" value="Nucleotide-binding domain"/>
    <property type="match status" value="1"/>
</dbReference>
<dbReference type="OrthoDB" id="333024at2759"/>
<feature type="binding site" evidence="10">
    <location>
        <begin position="213"/>
        <end position="214"/>
    </location>
    <ligand>
        <name>NADP(+)</name>
        <dbReference type="ChEBI" id="CHEBI:58349"/>
    </ligand>
</feature>
<accession>A0A1E4TJC6</accession>
<evidence type="ECO:0000313" key="12">
    <source>
        <dbReference type="EMBL" id="ODV91860.1"/>
    </source>
</evidence>
<comment type="cofactor">
    <cofactor evidence="1 8 9">
        <name>FAD</name>
        <dbReference type="ChEBI" id="CHEBI:57692"/>
    </cofactor>
</comment>
<evidence type="ECO:0000313" key="13">
    <source>
        <dbReference type="Proteomes" id="UP000095023"/>
    </source>
</evidence>
<comment type="similarity">
    <text evidence="2 8">Belongs to the ferredoxin--NADP reductase type 1 family.</text>
</comment>
<dbReference type="InterPro" id="IPR055275">
    <property type="entry name" value="Ferredox_Rdtase"/>
</dbReference>
<name>A0A1E4TJC6_9ASCO</name>
<keyword evidence="6 8" id="KW-0560">Oxidoreductase</keyword>
<keyword evidence="4 8" id="KW-0274">FAD</keyword>
<feature type="binding site" evidence="9">
    <location>
        <begin position="389"/>
        <end position="391"/>
    </location>
    <ligand>
        <name>FAD</name>
        <dbReference type="ChEBI" id="CHEBI:57692"/>
    </ligand>
</feature>
<feature type="binding site" evidence="9">
    <location>
        <position position="27"/>
    </location>
    <ligand>
        <name>FAD</name>
        <dbReference type="ChEBI" id="CHEBI:57692"/>
    </ligand>
</feature>
<sequence>MRVRIRAVKRVAGVRWHSVAIVGAGPSGFYLATRLLEKNPEVTVDMYEKLPVPFGLARFGVAPDHEDVKNCNERFQGAAETHSSRFRFIGNTEVGADISLKQLKDNYNSLVLSYGSSEDNRLNIPGEDLKGVISARSFIMWYNGYPDLEPPAGIEQLMKATNVAIIGAGNVALDVARMLLCDHEHHLKNTDVSSEALELLKKLKVKDVNVFARRGLFNSAFTTSELRPMMKLPGVQFRELEEDMILHELQRRDSLSRKDKRLLDVIMKGSDVEKARVSWALNYYRLPKEFLGDEHHHIKGMIFEVSKPAGDSENKKVVSTGITRAYNTQTAFRSIGYKTIPLPGMKENGIEFQPGKPCVPNKLGRVLNAKGTVIPGLYTAGWAASGPTGTIATTMMTSFSVAEEILEDLSHERHKKPGYEAVKPLLKNTQVSWEDWDTLKAYEEKEGRKKNKPREKVTSTRQMLEIMKLN</sequence>
<feature type="domain" description="FAD/NAD(P)-binding" evidence="11">
    <location>
        <begin position="18"/>
        <end position="179"/>
    </location>
</feature>
<dbReference type="EC" id="1.18.1.6" evidence="8"/>
<dbReference type="Gene3D" id="3.50.50.60">
    <property type="entry name" value="FAD/NAD(P)-binding domain"/>
    <property type="match status" value="1"/>
</dbReference>
<dbReference type="InterPro" id="IPR023753">
    <property type="entry name" value="FAD/NAD-binding_dom"/>
</dbReference>
<keyword evidence="3 8" id="KW-0285">Flavoprotein</keyword>
<feature type="binding site" evidence="10">
    <location>
        <position position="389"/>
    </location>
    <ligand>
        <name>NADP(+)</name>
        <dbReference type="ChEBI" id="CHEBI:58349"/>
    </ligand>
</feature>
<dbReference type="Proteomes" id="UP000095023">
    <property type="component" value="Unassembled WGS sequence"/>
</dbReference>
<dbReference type="GO" id="GO:0006744">
    <property type="term" value="P:ubiquinone biosynthetic process"/>
    <property type="evidence" value="ECO:0007669"/>
    <property type="project" value="EnsemblFungi"/>
</dbReference>
<evidence type="ECO:0000256" key="5">
    <source>
        <dbReference type="ARBA" id="ARBA00022857"/>
    </source>
</evidence>
<evidence type="ECO:0000256" key="2">
    <source>
        <dbReference type="ARBA" id="ARBA00008312"/>
    </source>
</evidence>
<gene>
    <name evidence="12" type="ORF">CANCADRAFT_449</name>
</gene>
<dbReference type="InterPro" id="IPR021163">
    <property type="entry name" value="Ferredox_Rdtase_adrenod"/>
</dbReference>
<dbReference type="Pfam" id="PF07992">
    <property type="entry name" value="Pyr_redox_2"/>
    <property type="match status" value="1"/>
</dbReference>
<evidence type="ECO:0000256" key="3">
    <source>
        <dbReference type="ARBA" id="ARBA00022630"/>
    </source>
</evidence>
<protein>
    <recommendedName>
        <fullName evidence="8">NADPH:adrenodoxin oxidoreductase, mitochondrial</fullName>
        <ecNumber evidence="8">1.18.1.6</ecNumber>
    </recommendedName>
</protein>
<feature type="binding site" evidence="9">
    <location>
        <position position="382"/>
    </location>
    <ligand>
        <name>FAD</name>
        <dbReference type="ChEBI" id="CHEBI:57692"/>
    </ligand>
</feature>
<evidence type="ECO:0000259" key="11">
    <source>
        <dbReference type="Pfam" id="PF07992"/>
    </source>
</evidence>
<dbReference type="PRINTS" id="PR00419">
    <property type="entry name" value="ADXRDTASE"/>
</dbReference>
<dbReference type="GO" id="GO:0005743">
    <property type="term" value="C:mitochondrial inner membrane"/>
    <property type="evidence" value="ECO:0007669"/>
    <property type="project" value="EnsemblFungi"/>
</dbReference>
<evidence type="ECO:0000256" key="6">
    <source>
        <dbReference type="ARBA" id="ARBA00023002"/>
    </source>
</evidence>
<dbReference type="PIRSF" id="PIRSF000362">
    <property type="entry name" value="FNR"/>
    <property type="match status" value="1"/>
</dbReference>
<dbReference type="PANTHER" id="PTHR48467">
    <property type="entry name" value="GLUTAMATE SYNTHASE 1 [NADH], CHLOROPLASTIC-LIKE"/>
    <property type="match status" value="1"/>
</dbReference>
<keyword evidence="8" id="KW-0496">Mitochondrion</keyword>
<dbReference type="EMBL" id="KV453841">
    <property type="protein sequence ID" value="ODV91860.1"/>
    <property type="molecule type" value="Genomic_DNA"/>
</dbReference>
<keyword evidence="13" id="KW-1185">Reference proteome</keyword>
<evidence type="ECO:0000256" key="4">
    <source>
        <dbReference type="ARBA" id="ARBA00022827"/>
    </source>
</evidence>
<dbReference type="Gene3D" id="3.40.50.720">
    <property type="entry name" value="NAD(P)-binding Rossmann-like Domain"/>
    <property type="match status" value="1"/>
</dbReference>
<feature type="binding site" evidence="10">
    <location>
        <position position="225"/>
    </location>
    <ligand>
        <name>NADP(+)</name>
        <dbReference type="ChEBI" id="CHEBI:58349"/>
    </ligand>
</feature>
<evidence type="ECO:0000256" key="1">
    <source>
        <dbReference type="ARBA" id="ARBA00001974"/>
    </source>
</evidence>
<feature type="binding site" evidence="9">
    <location>
        <position position="48"/>
    </location>
    <ligand>
        <name>FAD</name>
        <dbReference type="ChEBI" id="CHEBI:57692"/>
    </ligand>
</feature>
<evidence type="ECO:0000256" key="7">
    <source>
        <dbReference type="ARBA" id="ARBA00048933"/>
    </source>
</evidence>
<feature type="binding site" evidence="9">
    <location>
        <position position="94"/>
    </location>
    <ligand>
        <name>FAD</name>
        <dbReference type="ChEBI" id="CHEBI:57692"/>
    </ligand>
</feature>
<dbReference type="GO" id="GO:0004324">
    <property type="term" value="F:ferredoxin-NADP+ reductase activity"/>
    <property type="evidence" value="ECO:0007669"/>
    <property type="project" value="EnsemblFungi"/>
</dbReference>
<comment type="subcellular location">
    <subcellularLocation>
        <location evidence="8">Mitochondrion</location>
    </subcellularLocation>
</comment>
<keyword evidence="5 8" id="KW-0521">NADP</keyword>
<evidence type="ECO:0000256" key="8">
    <source>
        <dbReference type="PIRNR" id="PIRNR000362"/>
    </source>
</evidence>